<dbReference type="InterPro" id="IPR011528">
    <property type="entry name" value="NERD"/>
</dbReference>
<dbReference type="Proteomes" id="UP000005990">
    <property type="component" value="Unassembled WGS sequence"/>
</dbReference>
<dbReference type="STRING" id="908337.HMPREF9257_1044"/>
<comment type="caution">
    <text evidence="2">The sequence shown here is derived from an EMBL/GenBank/DDBJ whole genome shotgun (WGS) entry which is preliminary data.</text>
</comment>
<evidence type="ECO:0000259" key="1">
    <source>
        <dbReference type="Pfam" id="PF08378"/>
    </source>
</evidence>
<protein>
    <recommendedName>
        <fullName evidence="1">NERD domain-containing protein</fullName>
    </recommendedName>
</protein>
<evidence type="ECO:0000313" key="3">
    <source>
        <dbReference type="Proteomes" id="UP000005990"/>
    </source>
</evidence>
<dbReference type="OrthoDB" id="2136191at2"/>
<sequence>MRTIYQHDLNYLTCLLSRGKLTDQNEKDLHALQEGIWVEMSFSELLDGWVHPEWLIYRNTWFAMAGNFEIDAVMFAGDTLYLFDIKNYRDSFTYMEQQIKRVEDGHIFPDIFTKLLRDKNRLRDELTNSQLKLKIEAAIIFVNVDCHCQKLILRKFKLETVAKKSIFATFLKPHHYQL</sequence>
<organism evidence="2 3">
    <name type="scientific">Eremococcus coleocola ACS-139-V-Col8</name>
    <dbReference type="NCBI Taxonomy" id="908337"/>
    <lineage>
        <taxon>Bacteria</taxon>
        <taxon>Bacillati</taxon>
        <taxon>Bacillota</taxon>
        <taxon>Bacilli</taxon>
        <taxon>Lactobacillales</taxon>
        <taxon>Aerococcaceae</taxon>
        <taxon>Eremococcus</taxon>
    </lineage>
</organism>
<proteinExistence type="predicted"/>
<dbReference type="RefSeq" id="WP_006417459.1">
    <property type="nucleotide sequence ID" value="NZ_AENN01000001.1"/>
</dbReference>
<feature type="domain" description="NERD" evidence="1">
    <location>
        <begin position="39"/>
        <end position="142"/>
    </location>
</feature>
<evidence type="ECO:0000313" key="2">
    <source>
        <dbReference type="EMBL" id="EFR31974.1"/>
    </source>
</evidence>
<gene>
    <name evidence="2" type="ORF">HMPREF9257_1044</name>
</gene>
<dbReference type="AlphaFoldDB" id="E4KM58"/>
<accession>E4KM58</accession>
<reference evidence="2 3" key="1">
    <citation type="submission" date="2010-10" db="EMBL/GenBank/DDBJ databases">
        <authorList>
            <person name="Durkin A.S."/>
            <person name="Madupu R."/>
            <person name="Torralba M."/>
            <person name="Gillis M."/>
            <person name="Methe B."/>
            <person name="Sutton G."/>
            <person name="Nelson K.E."/>
        </authorList>
    </citation>
    <scope>NUCLEOTIDE SEQUENCE [LARGE SCALE GENOMIC DNA]</scope>
    <source>
        <strain evidence="2 3">ACS-139-V-Col8</strain>
    </source>
</reference>
<keyword evidence="3" id="KW-1185">Reference proteome</keyword>
<name>E4KM58_9LACT</name>
<dbReference type="EMBL" id="AENN01000001">
    <property type="protein sequence ID" value="EFR31974.1"/>
    <property type="molecule type" value="Genomic_DNA"/>
</dbReference>
<dbReference type="Pfam" id="PF08378">
    <property type="entry name" value="NERD"/>
    <property type="match status" value="1"/>
</dbReference>